<evidence type="ECO:0000313" key="2">
    <source>
        <dbReference type="Proteomes" id="UP000245634"/>
    </source>
</evidence>
<organism evidence="1 2">
    <name type="scientific">Tumebacillus permanentifrigoris</name>
    <dbReference type="NCBI Taxonomy" id="378543"/>
    <lineage>
        <taxon>Bacteria</taxon>
        <taxon>Bacillati</taxon>
        <taxon>Bacillota</taxon>
        <taxon>Bacilli</taxon>
        <taxon>Bacillales</taxon>
        <taxon>Alicyclobacillaceae</taxon>
        <taxon>Tumebacillus</taxon>
    </lineage>
</organism>
<accession>A0A316D3R6</accession>
<dbReference type="EMBL" id="QGGL01000019">
    <property type="protein sequence ID" value="PWK06582.1"/>
    <property type="molecule type" value="Genomic_DNA"/>
</dbReference>
<dbReference type="AlphaFoldDB" id="A0A316D3R6"/>
<name>A0A316D3R6_9BACL</name>
<keyword evidence="2" id="KW-1185">Reference proteome</keyword>
<comment type="caution">
    <text evidence="1">The sequence shown here is derived from an EMBL/GenBank/DDBJ whole genome shotgun (WGS) entry which is preliminary data.</text>
</comment>
<evidence type="ECO:0000313" key="1">
    <source>
        <dbReference type="EMBL" id="PWK06582.1"/>
    </source>
</evidence>
<proteinExistence type="predicted"/>
<protein>
    <submittedName>
        <fullName evidence="1">Uncharacterized protein</fullName>
    </submittedName>
</protein>
<sequence>MGHIKNHKKGEAGRQELLRRAIEIGLDVMEGRLVTVSPEQYNVLTAFEVLGQCGYLGLIHLDMIKTIKAKDEGGEP</sequence>
<dbReference type="Proteomes" id="UP000245634">
    <property type="component" value="Unassembled WGS sequence"/>
</dbReference>
<reference evidence="1 2" key="1">
    <citation type="submission" date="2018-05" db="EMBL/GenBank/DDBJ databases">
        <title>Genomic Encyclopedia of Type Strains, Phase IV (KMG-IV): sequencing the most valuable type-strain genomes for metagenomic binning, comparative biology and taxonomic classification.</title>
        <authorList>
            <person name="Goeker M."/>
        </authorList>
    </citation>
    <scope>NUCLEOTIDE SEQUENCE [LARGE SCALE GENOMIC DNA]</scope>
    <source>
        <strain evidence="1 2">DSM 18773</strain>
    </source>
</reference>
<gene>
    <name evidence="1" type="ORF">C7459_1192</name>
</gene>